<evidence type="ECO:0000313" key="3">
    <source>
        <dbReference type="Proteomes" id="UP001528912"/>
    </source>
</evidence>
<evidence type="ECO:0000313" key="2">
    <source>
        <dbReference type="EMBL" id="MDF8265179.1"/>
    </source>
</evidence>
<dbReference type="GO" id="GO:0004519">
    <property type="term" value="F:endonuclease activity"/>
    <property type="evidence" value="ECO:0007669"/>
    <property type="project" value="UniProtKB-KW"/>
</dbReference>
<dbReference type="PANTHER" id="PTHR30015">
    <property type="entry name" value="MRR RESTRICTION SYSTEM PROTEIN"/>
    <property type="match status" value="1"/>
</dbReference>
<dbReference type="PANTHER" id="PTHR30015:SF7">
    <property type="entry name" value="TYPE IV METHYL-DIRECTED RESTRICTION ENZYME ECOKMRR"/>
    <property type="match status" value="1"/>
</dbReference>
<keyword evidence="2" id="KW-0255">Endonuclease</keyword>
<evidence type="ECO:0000259" key="1">
    <source>
        <dbReference type="Pfam" id="PF04471"/>
    </source>
</evidence>
<keyword evidence="2" id="KW-0540">Nuclease</keyword>
<protein>
    <submittedName>
        <fullName evidence="2">Restriction endonuclease</fullName>
        <ecNumber evidence="2">3.1.21.-</ecNumber>
    </submittedName>
</protein>
<dbReference type="Proteomes" id="UP001528912">
    <property type="component" value="Unassembled WGS sequence"/>
</dbReference>
<dbReference type="InterPro" id="IPR007560">
    <property type="entry name" value="Restrct_endonuc_IV_Mrr"/>
</dbReference>
<dbReference type="EMBL" id="JAROAV010000032">
    <property type="protein sequence ID" value="MDF8265179.1"/>
    <property type="molecule type" value="Genomic_DNA"/>
</dbReference>
<dbReference type="Pfam" id="PF04471">
    <property type="entry name" value="Mrr_cat"/>
    <property type="match status" value="1"/>
</dbReference>
<sequence length="342" mass="38001">MTMWGIHNDALGAETVDGGFISVGWDRIGDLTAIGDDRERIKVALAEAYSSAKAGAIPVWAGMLRRFAFELRAGDVVVAPYKPDSTINFGVIEGEYEYHPDVSEHRHRRRVRWTDVGVARGEFPQPALYEIGSALTLFQVRKHEDVFAEFLRTGTTPPAPETAATTTDAEVVTDTVAQDQPNADRIDQHTRDFIIRTLLKDVSHEQFEQFTADLLVAMGYEARVTRFTSDGGIDVIAHKDKLGLEPPIIKVQCKHTTSTQGRPEVQQLIGTLASSEAGLFVTLGSYSREASDLERERQNLRLFSAAEITALTLQHYDDLPSRWRSLIPLRRVLVVDQSPEAG</sequence>
<dbReference type="InterPro" id="IPR052906">
    <property type="entry name" value="Type_IV_Methyl-Rstrct_Enzyme"/>
</dbReference>
<accession>A0ABT6CAU5</accession>
<name>A0ABT6CAU5_9MICO</name>
<dbReference type="SUPFAM" id="SSF52980">
    <property type="entry name" value="Restriction endonuclease-like"/>
    <property type="match status" value="1"/>
</dbReference>
<proteinExistence type="predicted"/>
<keyword evidence="2" id="KW-0378">Hydrolase</keyword>
<gene>
    <name evidence="2" type="ORF">P4R38_13060</name>
</gene>
<dbReference type="InterPro" id="IPR011856">
    <property type="entry name" value="tRNA_endonuc-like_dom_sf"/>
</dbReference>
<organism evidence="2 3">
    <name type="scientific">Luteipulveratus flavus</name>
    <dbReference type="NCBI Taxonomy" id="3031728"/>
    <lineage>
        <taxon>Bacteria</taxon>
        <taxon>Bacillati</taxon>
        <taxon>Actinomycetota</taxon>
        <taxon>Actinomycetes</taxon>
        <taxon>Micrococcales</taxon>
        <taxon>Dermacoccaceae</taxon>
        <taxon>Luteipulveratus</taxon>
    </lineage>
</organism>
<keyword evidence="3" id="KW-1185">Reference proteome</keyword>
<dbReference type="GO" id="GO:0016787">
    <property type="term" value="F:hydrolase activity"/>
    <property type="evidence" value="ECO:0007669"/>
    <property type="project" value="UniProtKB-KW"/>
</dbReference>
<dbReference type="Gene3D" id="3.40.1350.10">
    <property type="match status" value="1"/>
</dbReference>
<dbReference type="EC" id="3.1.21.-" evidence="2"/>
<feature type="domain" description="Restriction endonuclease type IV Mrr" evidence="1">
    <location>
        <begin position="200"/>
        <end position="311"/>
    </location>
</feature>
<dbReference type="InterPro" id="IPR011335">
    <property type="entry name" value="Restrct_endonuc-II-like"/>
</dbReference>
<comment type="caution">
    <text evidence="2">The sequence shown here is derived from an EMBL/GenBank/DDBJ whole genome shotgun (WGS) entry which is preliminary data.</text>
</comment>
<dbReference type="RefSeq" id="WP_277192504.1">
    <property type="nucleotide sequence ID" value="NZ_JAROAV010000032.1"/>
</dbReference>
<reference evidence="2 3" key="1">
    <citation type="submission" date="2023-03" db="EMBL/GenBank/DDBJ databases">
        <title>YIM 133296 draft genome.</title>
        <authorList>
            <person name="Xiong L."/>
        </authorList>
    </citation>
    <scope>NUCLEOTIDE SEQUENCE [LARGE SCALE GENOMIC DNA]</scope>
    <source>
        <strain evidence="2 3">YIM 133296</strain>
    </source>
</reference>